<keyword evidence="3" id="KW-1185">Reference proteome</keyword>
<gene>
    <name evidence="2" type="ORF">MPDQ_006685</name>
</gene>
<dbReference type="EMBL" id="VIFY01000060">
    <property type="protein sequence ID" value="TQB72642.1"/>
    <property type="molecule type" value="Genomic_DNA"/>
</dbReference>
<evidence type="ECO:0000313" key="3">
    <source>
        <dbReference type="Proteomes" id="UP000319663"/>
    </source>
</evidence>
<protein>
    <submittedName>
        <fullName evidence="2">Uncharacterized protein</fullName>
    </submittedName>
</protein>
<proteinExistence type="predicted"/>
<dbReference type="STRING" id="5098.A0A507QU87"/>
<dbReference type="AlphaFoldDB" id="A0A507QU87"/>
<feature type="compositionally biased region" description="Polar residues" evidence="1">
    <location>
        <begin position="263"/>
        <end position="286"/>
    </location>
</feature>
<evidence type="ECO:0000313" key="2">
    <source>
        <dbReference type="EMBL" id="TQB72642.1"/>
    </source>
</evidence>
<dbReference type="OrthoDB" id="3438840at2759"/>
<feature type="compositionally biased region" description="Low complexity" evidence="1">
    <location>
        <begin position="636"/>
        <end position="646"/>
    </location>
</feature>
<name>A0A507QU87_MONPU</name>
<feature type="compositionally biased region" description="Polar residues" evidence="1">
    <location>
        <begin position="678"/>
        <end position="701"/>
    </location>
</feature>
<feature type="compositionally biased region" description="Polar residues" evidence="1">
    <location>
        <begin position="294"/>
        <end position="312"/>
    </location>
</feature>
<comment type="caution">
    <text evidence="2">The sequence shown here is derived from an EMBL/GenBank/DDBJ whole genome shotgun (WGS) entry which is preliminary data.</text>
</comment>
<feature type="region of interest" description="Disordered" evidence="1">
    <location>
        <begin position="334"/>
        <end position="364"/>
    </location>
</feature>
<feature type="compositionally biased region" description="Low complexity" evidence="1">
    <location>
        <begin position="147"/>
        <end position="166"/>
    </location>
</feature>
<feature type="region of interest" description="Disordered" evidence="1">
    <location>
        <begin position="209"/>
        <end position="317"/>
    </location>
</feature>
<feature type="compositionally biased region" description="Low complexity" evidence="1">
    <location>
        <begin position="603"/>
        <end position="620"/>
    </location>
</feature>
<accession>A0A507QU87</accession>
<feature type="region of interest" description="Disordered" evidence="1">
    <location>
        <begin position="603"/>
        <end position="646"/>
    </location>
</feature>
<reference evidence="2 3" key="1">
    <citation type="submission" date="2019-06" db="EMBL/GenBank/DDBJ databases">
        <title>Wine fermentation using esterase from Monascus purpureus.</title>
        <authorList>
            <person name="Geng C."/>
            <person name="Zhang Y."/>
        </authorList>
    </citation>
    <scope>NUCLEOTIDE SEQUENCE [LARGE SCALE GENOMIC DNA]</scope>
    <source>
        <strain evidence="2">HQ1</strain>
    </source>
</reference>
<evidence type="ECO:0000256" key="1">
    <source>
        <dbReference type="SAM" id="MobiDB-lite"/>
    </source>
</evidence>
<feature type="compositionally biased region" description="Polar residues" evidence="1">
    <location>
        <begin position="103"/>
        <end position="118"/>
    </location>
</feature>
<sequence>MSAAGPRTQSALDDTVAGDDAQHQHQQQGLIPIPPSPTLTNPDMILPEDENERESSTPSPPFQLPSLSNMQAFYGNRLRQYLPNELSDAGNDTSVGIGAPLSNRLQQPDFQRHPSSWSLPEAGRRLSDIGEEDVLYSPMPLGGPQPDGGDTADWSSSSDSTVSGSGELAQQNGHATSRAEEFPSAILSSEAERILENAKRRLTLMEGNLNRARSSIRLSPSISPSPTPSGTSSSLGFHQPVGGLYRSISRADRKVSSLRPRPTYSNASYSQDTSNNRHSRVQSETTLPPHLSPESEQLSRSVSAMGSDTSSFRNDERSFRYEPTRPYLAWRTAASGTQGRNWENERQPVSQGSTPPLVVSPEPDERKTTISSMEDFNVVHPSHGPLTRAQSQLQVRDLQDQMKGLHIKISSLKVKTQEDNIRRRSFQSLRAPSPFTAVEQWYPSSLERRDGSRSPSFITAKSGLTSERINEVPDEEYGRVYEAKKVAPEKADSPTVGDLPEQAYSENSAHYTDGRASAVESHYEDAEEDLYHDEDGSTNSEADSEALDEILNEDFDGGFVDAMEPFPPIPQSADSRPHEEREDAFDYEHFILHSALGNYSRASKLRSSSGSSTSSAATTRPIHDHSASAVQDAGRARANSAASTSTVATFTTAIEGDNDDDIESVLYWDKKFNDELGIQQQGSNNDNRNIQSDLRSATPRSSPAIGSASTSLVSSLVSTVKAASKTNSSTGSASGSIASGTAGINNDDTKLLEQLFNSLGKVCMDLQTITTTPKYDQKMARVLRRRLDAARRVLDGELDA</sequence>
<feature type="compositionally biased region" description="Polar residues" evidence="1">
    <location>
        <begin position="334"/>
        <end position="354"/>
    </location>
</feature>
<feature type="region of interest" description="Disordered" evidence="1">
    <location>
        <begin position="507"/>
        <end position="543"/>
    </location>
</feature>
<feature type="region of interest" description="Disordered" evidence="1">
    <location>
        <begin position="84"/>
        <end position="188"/>
    </location>
</feature>
<feature type="region of interest" description="Disordered" evidence="1">
    <location>
        <begin position="1"/>
        <end position="68"/>
    </location>
</feature>
<feature type="compositionally biased region" description="Low complexity" evidence="1">
    <location>
        <begin position="213"/>
        <end position="236"/>
    </location>
</feature>
<organism evidence="2 3">
    <name type="scientific">Monascus purpureus</name>
    <name type="common">Red mold</name>
    <name type="synonym">Monascus anka</name>
    <dbReference type="NCBI Taxonomy" id="5098"/>
    <lineage>
        <taxon>Eukaryota</taxon>
        <taxon>Fungi</taxon>
        <taxon>Dikarya</taxon>
        <taxon>Ascomycota</taxon>
        <taxon>Pezizomycotina</taxon>
        <taxon>Eurotiomycetes</taxon>
        <taxon>Eurotiomycetidae</taxon>
        <taxon>Eurotiales</taxon>
        <taxon>Aspergillaceae</taxon>
        <taxon>Monascus</taxon>
    </lineage>
</organism>
<feature type="region of interest" description="Disordered" evidence="1">
    <location>
        <begin position="678"/>
        <end position="708"/>
    </location>
</feature>
<dbReference type="Proteomes" id="UP000319663">
    <property type="component" value="Unassembled WGS sequence"/>
</dbReference>